<organism evidence="2">
    <name type="scientific">uncultured organism</name>
    <dbReference type="NCBI Taxonomy" id="155900"/>
    <lineage>
        <taxon>unclassified sequences</taxon>
        <taxon>environmental samples</taxon>
    </lineage>
</organism>
<dbReference type="AlphaFoldDB" id="A0A5B8R7W9"/>
<keyword evidence="1" id="KW-0472">Membrane</keyword>
<evidence type="ECO:0000313" key="2">
    <source>
        <dbReference type="EMBL" id="QEA04770.1"/>
    </source>
</evidence>
<feature type="transmembrane region" description="Helical" evidence="1">
    <location>
        <begin position="243"/>
        <end position="264"/>
    </location>
</feature>
<protein>
    <submittedName>
        <fullName evidence="2">Uncharacterized protein</fullName>
    </submittedName>
</protein>
<sequence length="475" mass="52009">MQRLVQFPLDNPWLSALFWVVVTVAVLYLARRPARRCIRVGGTGLARGLQRAHAQLSAVRRRLGRTYRRLLVAYVREGARVRTERELAHLEHTIQRDLSGFPHLQQVLTGQLRDLEADYRQTEETPPRPPEWVRAVDSVVSLERPDDPSVARVLDDMHATLERACHNTLQSYRSASHRRHRVIRRMVPIWRRMSRTLETIRGGVERVEGRAAALDRRIAVFERLSQRESDPVRRAAGQALVRWIGALLALAVTATAAVTLHALLVRPLNEIGAATGTGPAGIPFSAWLSATFISVTALAGFVLAETTRVTRMVPALGNARTAIRTGFGVLAGTVLALFAVMAGALALTRDYLFALDAAGDALFAGGTASIAPPVFMWTPALVEAGLAFTLSLVVALIPIPLENTLRQGLVAITAAAVALLRVLDAVVRLATATCVFLTRLVLALYDLIVFLPLFVERAVRRRRTGTTTEAPEGAT</sequence>
<dbReference type="EMBL" id="MN079088">
    <property type="protein sequence ID" value="QEA04770.1"/>
    <property type="molecule type" value="Genomic_DNA"/>
</dbReference>
<keyword evidence="1" id="KW-1133">Transmembrane helix</keyword>
<proteinExistence type="predicted"/>
<name>A0A5B8R7W9_9ZZZZ</name>
<feature type="transmembrane region" description="Helical" evidence="1">
    <location>
        <begin position="12"/>
        <end position="30"/>
    </location>
</feature>
<feature type="transmembrane region" description="Helical" evidence="1">
    <location>
        <begin position="436"/>
        <end position="455"/>
    </location>
</feature>
<keyword evidence="1" id="KW-0812">Transmembrane</keyword>
<gene>
    <name evidence="2" type="ORF">KBTEX_01078</name>
</gene>
<feature type="transmembrane region" description="Helical" evidence="1">
    <location>
        <begin position="409"/>
        <end position="430"/>
    </location>
</feature>
<accession>A0A5B8R7W9</accession>
<evidence type="ECO:0000256" key="1">
    <source>
        <dbReference type="SAM" id="Phobius"/>
    </source>
</evidence>
<feature type="transmembrane region" description="Helical" evidence="1">
    <location>
        <begin position="284"/>
        <end position="304"/>
    </location>
</feature>
<feature type="transmembrane region" description="Helical" evidence="1">
    <location>
        <begin position="374"/>
        <end position="397"/>
    </location>
</feature>
<reference evidence="2" key="1">
    <citation type="submission" date="2019-06" db="EMBL/GenBank/DDBJ databases">
        <authorList>
            <person name="Murdoch R.W."/>
            <person name="Fathepure B."/>
        </authorList>
    </citation>
    <scope>NUCLEOTIDE SEQUENCE</scope>
</reference>
<feature type="transmembrane region" description="Helical" evidence="1">
    <location>
        <begin position="325"/>
        <end position="347"/>
    </location>
</feature>